<proteinExistence type="predicted"/>
<dbReference type="Proteomes" id="UP000054560">
    <property type="component" value="Unassembled WGS sequence"/>
</dbReference>
<gene>
    <name evidence="1" type="ORF">SARC_07299</name>
</gene>
<dbReference type="Gene3D" id="1.10.490.10">
    <property type="entry name" value="Globins"/>
    <property type="match status" value="1"/>
</dbReference>
<name>A0A0L0FUV1_9EUKA</name>
<organism evidence="1 2">
    <name type="scientific">Sphaeroforma arctica JP610</name>
    <dbReference type="NCBI Taxonomy" id="667725"/>
    <lineage>
        <taxon>Eukaryota</taxon>
        <taxon>Ichthyosporea</taxon>
        <taxon>Ichthyophonida</taxon>
        <taxon>Sphaeroforma</taxon>
    </lineage>
</organism>
<dbReference type="GO" id="GO:0020037">
    <property type="term" value="F:heme binding"/>
    <property type="evidence" value="ECO:0007669"/>
    <property type="project" value="InterPro"/>
</dbReference>
<evidence type="ECO:0000313" key="2">
    <source>
        <dbReference type="Proteomes" id="UP000054560"/>
    </source>
</evidence>
<dbReference type="GO" id="GO:0019825">
    <property type="term" value="F:oxygen binding"/>
    <property type="evidence" value="ECO:0007669"/>
    <property type="project" value="InterPro"/>
</dbReference>
<dbReference type="InterPro" id="IPR009050">
    <property type="entry name" value="Globin-like_sf"/>
</dbReference>
<dbReference type="RefSeq" id="XP_014154243.1">
    <property type="nucleotide sequence ID" value="XM_014298768.1"/>
</dbReference>
<reference evidence="1 2" key="1">
    <citation type="submission" date="2011-02" db="EMBL/GenBank/DDBJ databases">
        <title>The Genome Sequence of Sphaeroforma arctica JP610.</title>
        <authorList>
            <consortium name="The Broad Institute Genome Sequencing Platform"/>
            <person name="Russ C."/>
            <person name="Cuomo C."/>
            <person name="Young S.K."/>
            <person name="Zeng Q."/>
            <person name="Gargeya S."/>
            <person name="Alvarado L."/>
            <person name="Berlin A."/>
            <person name="Chapman S.B."/>
            <person name="Chen Z."/>
            <person name="Freedman E."/>
            <person name="Gellesch M."/>
            <person name="Goldberg J."/>
            <person name="Griggs A."/>
            <person name="Gujja S."/>
            <person name="Heilman E."/>
            <person name="Heiman D."/>
            <person name="Howarth C."/>
            <person name="Mehta T."/>
            <person name="Neiman D."/>
            <person name="Pearson M."/>
            <person name="Roberts A."/>
            <person name="Saif S."/>
            <person name="Shea T."/>
            <person name="Shenoy N."/>
            <person name="Sisk P."/>
            <person name="Stolte C."/>
            <person name="Sykes S."/>
            <person name="White J."/>
            <person name="Yandava C."/>
            <person name="Burger G."/>
            <person name="Gray M.W."/>
            <person name="Holland P.W.H."/>
            <person name="King N."/>
            <person name="Lang F.B.F."/>
            <person name="Roger A.J."/>
            <person name="Ruiz-Trillo I."/>
            <person name="Haas B."/>
            <person name="Nusbaum C."/>
            <person name="Birren B."/>
        </authorList>
    </citation>
    <scope>NUCLEOTIDE SEQUENCE [LARGE SCALE GENOMIC DNA]</scope>
    <source>
        <strain evidence="1 2">JP610</strain>
    </source>
</reference>
<protein>
    <submittedName>
        <fullName evidence="1">Uncharacterized protein</fullName>
    </submittedName>
</protein>
<accession>A0A0L0FUV1</accession>
<dbReference type="SUPFAM" id="SSF46458">
    <property type="entry name" value="Globin-like"/>
    <property type="match status" value="1"/>
</dbReference>
<dbReference type="GeneID" id="25907803"/>
<sequence length="280" mass="31680">MFILRYSFYSITNSESWKNALKSQNKADKFPSRAFADSFYHYLFITDPSVKVLFAGGLFVQSKKLANMLNMLVNEIPKIERGHMSPEFERNMESLVTVHHTLAIGRDRFISGGRSLIHAIVNRLATCECTFAYLDSRNETHLEKLCSSECISDRSASSSSLAPVKPKTIKESIFTVPPVTTGKKNIPTLMEQRANRHEEEVKSMCVSNEVRRAWMLAYCSLADMIMNGTHRSFEKREQGTASLFKDISPSLYAISLPMNKGPRLARRHSGSAEILNEKTK</sequence>
<dbReference type="EMBL" id="KQ242166">
    <property type="protein sequence ID" value="KNC80341.1"/>
    <property type="molecule type" value="Genomic_DNA"/>
</dbReference>
<keyword evidence="2" id="KW-1185">Reference proteome</keyword>
<dbReference type="InterPro" id="IPR012292">
    <property type="entry name" value="Globin/Proto"/>
</dbReference>
<dbReference type="AlphaFoldDB" id="A0A0L0FUV1"/>
<evidence type="ECO:0000313" key="1">
    <source>
        <dbReference type="EMBL" id="KNC80341.1"/>
    </source>
</evidence>